<feature type="region of interest" description="Disordered" evidence="1">
    <location>
        <begin position="26"/>
        <end position="125"/>
    </location>
</feature>
<dbReference type="OrthoDB" id="2692154at2"/>
<dbReference type="EMBL" id="QPJJ01000011">
    <property type="protein sequence ID" value="RCW65330.1"/>
    <property type="molecule type" value="Genomic_DNA"/>
</dbReference>
<feature type="compositionally biased region" description="Polar residues" evidence="1">
    <location>
        <begin position="59"/>
        <end position="69"/>
    </location>
</feature>
<evidence type="ECO:0000256" key="2">
    <source>
        <dbReference type="SAM" id="Phobius"/>
    </source>
</evidence>
<accession>A0A368XBJ8</accession>
<keyword evidence="2" id="KW-1133">Transmembrane helix</keyword>
<gene>
    <name evidence="3" type="ORF">DFR57_11158</name>
</gene>
<protein>
    <submittedName>
        <fullName evidence="3">Uncharacterized protein</fullName>
    </submittedName>
</protein>
<organism evidence="3 4">
    <name type="scientific">Saliterribacillus persicus</name>
    <dbReference type="NCBI Taxonomy" id="930114"/>
    <lineage>
        <taxon>Bacteria</taxon>
        <taxon>Bacillati</taxon>
        <taxon>Bacillota</taxon>
        <taxon>Bacilli</taxon>
        <taxon>Bacillales</taxon>
        <taxon>Bacillaceae</taxon>
        <taxon>Saliterribacillus</taxon>
    </lineage>
</organism>
<keyword evidence="2" id="KW-0812">Transmembrane</keyword>
<evidence type="ECO:0000313" key="3">
    <source>
        <dbReference type="EMBL" id="RCW65330.1"/>
    </source>
</evidence>
<proteinExistence type="predicted"/>
<name>A0A368XBJ8_9BACI</name>
<reference evidence="3 4" key="1">
    <citation type="submission" date="2018-07" db="EMBL/GenBank/DDBJ databases">
        <title>Genomic Encyclopedia of Type Strains, Phase IV (KMG-IV): sequencing the most valuable type-strain genomes for metagenomic binning, comparative biology and taxonomic classification.</title>
        <authorList>
            <person name="Goeker M."/>
        </authorList>
    </citation>
    <scope>NUCLEOTIDE SEQUENCE [LARGE SCALE GENOMIC DNA]</scope>
    <source>
        <strain evidence="3 4">DSM 27696</strain>
    </source>
</reference>
<evidence type="ECO:0000256" key="1">
    <source>
        <dbReference type="SAM" id="MobiDB-lite"/>
    </source>
</evidence>
<keyword evidence="2" id="KW-0472">Membrane</keyword>
<evidence type="ECO:0000313" key="4">
    <source>
        <dbReference type="Proteomes" id="UP000252585"/>
    </source>
</evidence>
<dbReference type="AlphaFoldDB" id="A0A368XBJ8"/>
<sequence>MDDILGFIIPAIAVMAWLFGLFKSEDQKKQEQPKSQPPRQSRENKQTTLTRAELEKQAKTNSKAQTDNSAEMKDFKDQKQNQIEQMRDRLQLQSKESLKKSKHDAIKGVTPPKKVTSKSQMPSSLTIRNQLTTKGIAQSVVMAEVLGPPKARQPKRKINGRIQ</sequence>
<dbReference type="Proteomes" id="UP000252585">
    <property type="component" value="Unassembled WGS sequence"/>
</dbReference>
<feature type="transmembrane region" description="Helical" evidence="2">
    <location>
        <begin position="6"/>
        <end position="22"/>
    </location>
</feature>
<dbReference type="RefSeq" id="WP_114353621.1">
    <property type="nucleotide sequence ID" value="NZ_QPJJ01000011.1"/>
</dbReference>
<keyword evidence="4" id="KW-1185">Reference proteome</keyword>
<feature type="compositionally biased region" description="Basic and acidic residues" evidence="1">
    <location>
        <begin position="70"/>
        <end position="106"/>
    </location>
</feature>
<comment type="caution">
    <text evidence="3">The sequence shown here is derived from an EMBL/GenBank/DDBJ whole genome shotgun (WGS) entry which is preliminary data.</text>
</comment>